<evidence type="ECO:0000313" key="1">
    <source>
        <dbReference type="EMBL" id="EZG45077.1"/>
    </source>
</evidence>
<organism evidence="1 2">
    <name type="scientific">Gregarina niphandrodes</name>
    <name type="common">Septate eugregarine</name>
    <dbReference type="NCBI Taxonomy" id="110365"/>
    <lineage>
        <taxon>Eukaryota</taxon>
        <taxon>Sar</taxon>
        <taxon>Alveolata</taxon>
        <taxon>Apicomplexa</taxon>
        <taxon>Conoidasida</taxon>
        <taxon>Gregarinasina</taxon>
        <taxon>Eugregarinorida</taxon>
        <taxon>Gregarinidae</taxon>
        <taxon>Gregarina</taxon>
    </lineage>
</organism>
<dbReference type="VEuPathDB" id="CryptoDB:GNI_141120"/>
<comment type="caution">
    <text evidence="1">The sequence shown here is derived from an EMBL/GenBank/DDBJ whole genome shotgun (WGS) entry which is preliminary data.</text>
</comment>
<dbReference type="EMBL" id="AFNH02001043">
    <property type="protein sequence ID" value="EZG45077.1"/>
    <property type="molecule type" value="Genomic_DNA"/>
</dbReference>
<keyword evidence="2" id="KW-1185">Reference proteome</keyword>
<accession>A0A023B0J0</accession>
<gene>
    <name evidence="1" type="ORF">GNI_141120</name>
</gene>
<dbReference type="RefSeq" id="XP_011132581.1">
    <property type="nucleotide sequence ID" value="XM_011134279.1"/>
</dbReference>
<reference evidence="1" key="1">
    <citation type="submission" date="2013-12" db="EMBL/GenBank/DDBJ databases">
        <authorList>
            <person name="Omoto C.K."/>
            <person name="Sibley D."/>
            <person name="Venepally P."/>
            <person name="Hadjithomas M."/>
            <person name="Karamycheva S."/>
            <person name="Brunk B."/>
            <person name="Roos D."/>
            <person name="Caler E."/>
            <person name="Lorenzi H."/>
        </authorList>
    </citation>
    <scope>NUCLEOTIDE SEQUENCE</scope>
</reference>
<evidence type="ECO:0000313" key="2">
    <source>
        <dbReference type="Proteomes" id="UP000019763"/>
    </source>
</evidence>
<protein>
    <submittedName>
        <fullName evidence="1">Uncharacterized protein</fullName>
    </submittedName>
</protein>
<sequence>MARGLRETVAKNGPVVTEGLKQVVEDADFAVVQPTLKVYRSSGFLDSVLYVVRCCVGLVVGFLRGLHEPGCNGWFDRGLGSVIQFVSKAEAGLNSRSATVDREMEKCQPFSTSIKYGKAVRRSVLAMAQWASDTVIERLPKVNFDEESISRLGGWFYEAVGHTRVWSRVSQIYAGKVTTKESGRSE</sequence>
<proteinExistence type="predicted"/>
<dbReference type="Proteomes" id="UP000019763">
    <property type="component" value="Unassembled WGS sequence"/>
</dbReference>
<dbReference type="GeneID" id="22915007"/>
<dbReference type="AlphaFoldDB" id="A0A023B0J0"/>
<name>A0A023B0J0_GRENI</name>